<protein>
    <submittedName>
        <fullName evidence="3">Methyl-accepting chemotaxis protein</fullName>
    </submittedName>
</protein>
<keyword evidence="1" id="KW-0175">Coiled coil</keyword>
<gene>
    <name evidence="3" type="ORF">HNQ88_004982</name>
</gene>
<dbReference type="AlphaFoldDB" id="A0AAE3XT05"/>
<evidence type="ECO:0000256" key="1">
    <source>
        <dbReference type="SAM" id="Coils"/>
    </source>
</evidence>
<keyword evidence="2" id="KW-1133">Transmembrane helix</keyword>
<proteinExistence type="predicted"/>
<organism evidence="3 4">
    <name type="scientific">Aureibacter tunicatorum</name>
    <dbReference type="NCBI Taxonomy" id="866807"/>
    <lineage>
        <taxon>Bacteria</taxon>
        <taxon>Pseudomonadati</taxon>
        <taxon>Bacteroidota</taxon>
        <taxon>Cytophagia</taxon>
        <taxon>Cytophagales</taxon>
        <taxon>Persicobacteraceae</taxon>
        <taxon>Aureibacter</taxon>
    </lineage>
</organism>
<sequence>MEIVSIISAYEDLLKWAFAGFITLLLTIVWYAVREWISGVREGFLKVYTKLEELVDVIDKIEVLTHVQNEQLSQLNSTINKHDSQIRELHDKINEVKAEYITYRKKNK</sequence>
<dbReference type="RefSeq" id="WP_309943081.1">
    <property type="nucleotide sequence ID" value="NZ_AP025310.1"/>
</dbReference>
<keyword evidence="4" id="KW-1185">Reference proteome</keyword>
<evidence type="ECO:0000313" key="3">
    <source>
        <dbReference type="EMBL" id="MDR6241895.1"/>
    </source>
</evidence>
<evidence type="ECO:0000313" key="4">
    <source>
        <dbReference type="Proteomes" id="UP001185092"/>
    </source>
</evidence>
<reference evidence="3" key="1">
    <citation type="submission" date="2023-07" db="EMBL/GenBank/DDBJ databases">
        <title>Genomic Encyclopedia of Type Strains, Phase IV (KMG-IV): sequencing the most valuable type-strain genomes for metagenomic binning, comparative biology and taxonomic classification.</title>
        <authorList>
            <person name="Goeker M."/>
        </authorList>
    </citation>
    <scope>NUCLEOTIDE SEQUENCE</scope>
    <source>
        <strain evidence="3">DSM 26174</strain>
    </source>
</reference>
<accession>A0AAE3XT05</accession>
<dbReference type="Proteomes" id="UP001185092">
    <property type="component" value="Unassembled WGS sequence"/>
</dbReference>
<evidence type="ECO:0000256" key="2">
    <source>
        <dbReference type="SAM" id="Phobius"/>
    </source>
</evidence>
<comment type="caution">
    <text evidence="3">The sequence shown here is derived from an EMBL/GenBank/DDBJ whole genome shotgun (WGS) entry which is preliminary data.</text>
</comment>
<name>A0AAE3XT05_9BACT</name>
<dbReference type="EMBL" id="JAVDQD010000013">
    <property type="protein sequence ID" value="MDR6241895.1"/>
    <property type="molecule type" value="Genomic_DNA"/>
</dbReference>
<feature type="transmembrane region" description="Helical" evidence="2">
    <location>
        <begin position="13"/>
        <end position="33"/>
    </location>
</feature>
<keyword evidence="2" id="KW-0812">Transmembrane</keyword>
<keyword evidence="2" id="KW-0472">Membrane</keyword>
<feature type="coiled-coil region" evidence="1">
    <location>
        <begin position="72"/>
        <end position="106"/>
    </location>
</feature>